<sequence length="128" mass="14369">MGGYENPYYDFGRLVNQIWRAIRLVVDKGLHAKGWTEEEAIRYFSENSAISEGAIRAEVRRYMVIPGQATGYKIGMLKIQELRALAEQELGEQFDLAGFHDTILGGGALPLGILEAEVRRWIARVKGS</sequence>
<dbReference type="PANTHER" id="PTHR33361">
    <property type="entry name" value="GLR0591 PROTEIN"/>
    <property type="match status" value="1"/>
</dbReference>
<dbReference type="Proteomes" id="UP000199403">
    <property type="component" value="Unassembled WGS sequence"/>
</dbReference>
<gene>
    <name evidence="1" type="ORF">SAMN05192553_10160</name>
</gene>
<protein>
    <recommendedName>
        <fullName evidence="3">DUF885 domain-containing protein</fullName>
    </recommendedName>
</protein>
<dbReference type="InterPro" id="IPR010281">
    <property type="entry name" value="DUF885"/>
</dbReference>
<dbReference type="OrthoDB" id="9760040at2"/>
<keyword evidence="2" id="KW-1185">Reference proteome</keyword>
<dbReference type="RefSeq" id="WP_092167916.1">
    <property type="nucleotide sequence ID" value="NZ_FNZH01000001.1"/>
</dbReference>
<evidence type="ECO:0000313" key="2">
    <source>
        <dbReference type="Proteomes" id="UP000199403"/>
    </source>
</evidence>
<evidence type="ECO:0008006" key="3">
    <source>
        <dbReference type="Google" id="ProtNLM"/>
    </source>
</evidence>
<dbReference type="Pfam" id="PF05960">
    <property type="entry name" value="DUF885"/>
    <property type="match status" value="1"/>
</dbReference>
<dbReference type="AlphaFoldDB" id="A0A1H6TE18"/>
<dbReference type="STRING" id="1416801.SAMN05192553_10160"/>
<reference evidence="2" key="1">
    <citation type="submission" date="2016-10" db="EMBL/GenBank/DDBJ databases">
        <authorList>
            <person name="Varghese N."/>
            <person name="Submissions S."/>
        </authorList>
    </citation>
    <scope>NUCLEOTIDE SEQUENCE [LARGE SCALE GENOMIC DNA]</scope>
    <source>
        <strain evidence="2">IBRC-M 10761</strain>
    </source>
</reference>
<proteinExistence type="predicted"/>
<accession>A0A1H6TE18</accession>
<dbReference type="PANTHER" id="PTHR33361:SF16">
    <property type="entry name" value="DUF885 DOMAIN-CONTAINING PROTEIN"/>
    <property type="match status" value="1"/>
</dbReference>
<name>A0A1H6TE18_9BACT</name>
<evidence type="ECO:0000313" key="1">
    <source>
        <dbReference type="EMBL" id="SEI74022.1"/>
    </source>
</evidence>
<dbReference type="EMBL" id="FNZH01000001">
    <property type="protein sequence ID" value="SEI74022.1"/>
    <property type="molecule type" value="Genomic_DNA"/>
</dbReference>
<organism evidence="1 2">
    <name type="scientific">Cyclobacterium xiamenense</name>
    <dbReference type="NCBI Taxonomy" id="1297121"/>
    <lineage>
        <taxon>Bacteria</taxon>
        <taxon>Pseudomonadati</taxon>
        <taxon>Bacteroidota</taxon>
        <taxon>Cytophagia</taxon>
        <taxon>Cytophagales</taxon>
        <taxon>Cyclobacteriaceae</taxon>
        <taxon>Cyclobacterium</taxon>
    </lineage>
</organism>